<dbReference type="AlphaFoldDB" id="A0A7S1UC97"/>
<keyword evidence="1" id="KW-1133">Transmembrane helix</keyword>
<dbReference type="Gene3D" id="3.40.50.150">
    <property type="entry name" value="Vaccinia Virus protein VP39"/>
    <property type="match status" value="1"/>
</dbReference>
<name>A0A7S1UC97_9STRA</name>
<feature type="transmembrane region" description="Helical" evidence="1">
    <location>
        <begin position="20"/>
        <end position="43"/>
    </location>
</feature>
<dbReference type="SUPFAM" id="SSF53335">
    <property type="entry name" value="S-adenosyl-L-methionine-dependent methyltransferases"/>
    <property type="match status" value="1"/>
</dbReference>
<gene>
    <name evidence="2" type="ORF">PPAR1163_LOCUS22165</name>
</gene>
<dbReference type="EMBL" id="HBGJ01034952">
    <property type="protein sequence ID" value="CAD9263780.1"/>
    <property type="molecule type" value="Transcribed_RNA"/>
</dbReference>
<reference evidence="2" key="1">
    <citation type="submission" date="2021-01" db="EMBL/GenBank/DDBJ databases">
        <authorList>
            <person name="Corre E."/>
            <person name="Pelletier E."/>
            <person name="Niang G."/>
            <person name="Scheremetjew M."/>
            <person name="Finn R."/>
            <person name="Kale V."/>
            <person name="Holt S."/>
            <person name="Cochrane G."/>
            <person name="Meng A."/>
            <person name="Brown T."/>
            <person name="Cohen L."/>
        </authorList>
    </citation>
    <scope>NUCLEOTIDE SEQUENCE</scope>
    <source>
        <strain evidence="2">CCMP2877</strain>
    </source>
</reference>
<dbReference type="InterPro" id="IPR029063">
    <property type="entry name" value="SAM-dependent_MTases_sf"/>
</dbReference>
<evidence type="ECO:0008006" key="3">
    <source>
        <dbReference type="Google" id="ProtNLM"/>
    </source>
</evidence>
<keyword evidence="1" id="KW-0812">Transmembrane</keyword>
<accession>A0A7S1UC97</accession>
<protein>
    <recommendedName>
        <fullName evidence="3">Methyltransferase type 11 domain-containing protein</fullName>
    </recommendedName>
</protein>
<keyword evidence="1" id="KW-0472">Membrane</keyword>
<proteinExistence type="predicted"/>
<evidence type="ECO:0000313" key="2">
    <source>
        <dbReference type="EMBL" id="CAD9263780.1"/>
    </source>
</evidence>
<sequence>MGSDEATAGAAARQSSFKRLLLLTAVAGLGVFIFSSGLGGAPAEAEGARRRRRAGADNEERFGADYCRQAYRSLYETLGDRLCDHGIEPGNGAYCRDPNNYLGADQGLAPALVEFFKAEGAQSVIDFGSGGGWYADYLNQHGVPTRAYDGAVGSSTQNVTDAKKEDVATHRTFMNDYPFANVTRLALTFYHGTASVPPADWVYCIEVAEHVPGEFEDVLVANLVDHARKGLIVTWATPEQPGHGHRNNKPRAEVLEIFAAQGLRFDAAASVALAGAARMEHLRRNMMVFRA</sequence>
<evidence type="ECO:0000256" key="1">
    <source>
        <dbReference type="SAM" id="Phobius"/>
    </source>
</evidence>
<organism evidence="2">
    <name type="scientific">Phaeomonas parva</name>
    <dbReference type="NCBI Taxonomy" id="124430"/>
    <lineage>
        <taxon>Eukaryota</taxon>
        <taxon>Sar</taxon>
        <taxon>Stramenopiles</taxon>
        <taxon>Ochrophyta</taxon>
        <taxon>Pinguiophyceae</taxon>
        <taxon>Pinguiochrysidales</taxon>
        <taxon>Pinguiochrysidaceae</taxon>
        <taxon>Phaeomonas</taxon>
    </lineage>
</organism>